<evidence type="ECO:0000313" key="2">
    <source>
        <dbReference type="EMBL" id="QDX95354.1"/>
    </source>
</evidence>
<accession>A0A518VEC8</accession>
<proteinExistence type="predicted"/>
<sequence>MNFEPYNIVLSLMDDTKTTLTKQPYVEIPSSLLGKEDNLLFQKTPSSIQESAPVYQTIEERQAVRHWGELSVQKEDVLTILQSAYQGDATDWESEHLAGLDIGFVVYVRNMEKVTPAIYRYCPIRHDLVMIGELDLYKMEHLVLQREFALAPVILVITGKLGASICRHGSPGHRQLLVRGGMAAQRAWLSSIGLGYGGCIFAGIVQKYLYETAGIDGYKEMQLVAYSFGNLLEM</sequence>
<dbReference type="OrthoDB" id="2680095at2"/>
<dbReference type="GO" id="GO:0016491">
    <property type="term" value="F:oxidoreductase activity"/>
    <property type="evidence" value="ECO:0007669"/>
    <property type="project" value="InterPro"/>
</dbReference>
<evidence type="ECO:0000259" key="1">
    <source>
        <dbReference type="Pfam" id="PF00881"/>
    </source>
</evidence>
<dbReference type="AlphaFoldDB" id="A0A518VEC8"/>
<dbReference type="Proteomes" id="UP000319432">
    <property type="component" value="Chromosome"/>
</dbReference>
<keyword evidence="3" id="KW-1185">Reference proteome</keyword>
<dbReference type="InterPro" id="IPR000415">
    <property type="entry name" value="Nitroreductase-like"/>
</dbReference>
<evidence type="ECO:0000313" key="3">
    <source>
        <dbReference type="Proteomes" id="UP000319432"/>
    </source>
</evidence>
<feature type="domain" description="Nitroreductase" evidence="1">
    <location>
        <begin position="58"/>
        <end position="226"/>
    </location>
</feature>
<dbReference type="Pfam" id="PF00881">
    <property type="entry name" value="Nitroreductase"/>
    <property type="match status" value="1"/>
</dbReference>
<protein>
    <recommendedName>
        <fullName evidence="1">Nitroreductase domain-containing protein</fullName>
    </recommendedName>
</protein>
<dbReference type="InterPro" id="IPR029479">
    <property type="entry name" value="Nitroreductase"/>
</dbReference>
<reference evidence="2 3" key="1">
    <citation type="submission" date="2018-11" db="EMBL/GenBank/DDBJ databases">
        <title>Phylogenetic determinants of toxin gene distribution in genomes of Brevibacillus laterosporus.</title>
        <authorList>
            <person name="Glare T.R."/>
            <person name="Durrant A."/>
            <person name="Berry C."/>
            <person name="Palma L."/>
            <person name="Ormskirk M."/>
            <person name="Cox M.O."/>
        </authorList>
    </citation>
    <scope>NUCLEOTIDE SEQUENCE [LARGE SCALE GENOMIC DNA]</scope>
    <source>
        <strain evidence="2 3">1821L</strain>
    </source>
</reference>
<name>A0A518VEC8_BRELA</name>
<gene>
    <name evidence="2" type="ORF">EEL30_25560</name>
</gene>
<dbReference type="Gene3D" id="3.40.109.10">
    <property type="entry name" value="NADH Oxidase"/>
    <property type="match status" value="1"/>
</dbReference>
<dbReference type="SUPFAM" id="SSF55469">
    <property type="entry name" value="FMN-dependent nitroreductase-like"/>
    <property type="match status" value="1"/>
</dbReference>
<organism evidence="2 3">
    <name type="scientific">Brevibacillus laterosporus</name>
    <name type="common">Bacillus laterosporus</name>
    <dbReference type="NCBI Taxonomy" id="1465"/>
    <lineage>
        <taxon>Bacteria</taxon>
        <taxon>Bacillati</taxon>
        <taxon>Bacillota</taxon>
        <taxon>Bacilli</taxon>
        <taxon>Bacillales</taxon>
        <taxon>Paenibacillaceae</taxon>
        <taxon>Brevibacillus</taxon>
    </lineage>
</organism>
<dbReference type="EMBL" id="CP033464">
    <property type="protein sequence ID" value="QDX95354.1"/>
    <property type="molecule type" value="Genomic_DNA"/>
</dbReference>